<dbReference type="InterPro" id="IPR055152">
    <property type="entry name" value="Transketolase-like_C_2"/>
</dbReference>
<keyword evidence="11" id="KW-0106">Calcium</keyword>
<evidence type="ECO:0000256" key="9">
    <source>
        <dbReference type="ARBA" id="ARBA00022679"/>
    </source>
</evidence>
<dbReference type="PROSITE" id="PS00802">
    <property type="entry name" value="TRANSKETOLASE_2"/>
    <property type="match status" value="1"/>
</dbReference>
<dbReference type="Pfam" id="PF02779">
    <property type="entry name" value="Transket_pyr"/>
    <property type="match status" value="1"/>
</dbReference>
<dbReference type="Gene3D" id="3.40.50.920">
    <property type="match status" value="1"/>
</dbReference>
<dbReference type="InterPro" id="IPR005475">
    <property type="entry name" value="Transketolase-like_Pyr-bd"/>
</dbReference>
<comment type="similarity">
    <text evidence="6">Belongs to the transketolase family.</text>
</comment>
<dbReference type="GO" id="GO:0004802">
    <property type="term" value="F:transketolase activity"/>
    <property type="evidence" value="ECO:0007669"/>
    <property type="project" value="UniProtKB-EC"/>
</dbReference>
<evidence type="ECO:0000256" key="11">
    <source>
        <dbReference type="ARBA" id="ARBA00022837"/>
    </source>
</evidence>
<dbReference type="InterPro" id="IPR005478">
    <property type="entry name" value="Transketolase_bac-like"/>
</dbReference>
<evidence type="ECO:0000256" key="4">
    <source>
        <dbReference type="ARBA" id="ARBA00001946"/>
    </source>
</evidence>
<dbReference type="Gene3D" id="3.40.50.970">
    <property type="match status" value="2"/>
</dbReference>
<sequence>MPNTPAQEQCIDTIRFLAVDAVQKANSGHPGMPLGAAAMAFTLWTRHLRFDPHDPSWFDRDRFVLSAGHGSMLLYALLYLTGYDLSLADIESFRQRGSKTPGHPEVGHTPGVEATTGPLGQGIANAVGIAIAQAHLAATYNRSERISEHHTYAIVGDGDLMEGISQEAISLAGHLQLGRLIVLYDDNRVSLAGPTEITFTDDHIARFEACGWHVQFVDIAHGNDVEAIDAAISAAKSVEDRPSLVCVRTHIGYGSPLQDSFKAHGEPLGAENVAKTKERLGWPLAPPFYVPDEALAFFRACGERGSQMHADWKARYEKWKGAHPEASAQLERSLRGELPARIPFPEFDESNGAIATRDAGGIVMNAVAAVLPELIGGSADLDPSTKTYLKGLGDFQPTSYAGRNIHFGVREHAMAAIVNGIALHGGLLPFAATFFNFLDYCKPAVRLSALSHLHAFFIFTHDSFLLGEDGPTHQPIEQLASLRALPNAVVVRPADALEVRNAWESALADRGRPWIFVLTRQKVPFLGKRAAPVERGAYTLIDCEGKPECIFIATGSEVALARDAAALLSAEGKRIRVVSMPSWELFDAQPESYRESVLPSNVRERVSVEAAATLGWERYVGLDGFAFGIDRFGLSAPMADAIAELQFTPAHLAERARQRFESLRR</sequence>
<evidence type="ECO:0000256" key="2">
    <source>
        <dbReference type="ARBA" id="ARBA00001936"/>
    </source>
</evidence>
<evidence type="ECO:0000256" key="7">
    <source>
        <dbReference type="ARBA" id="ARBA00011738"/>
    </source>
</evidence>
<evidence type="ECO:0000256" key="13">
    <source>
        <dbReference type="ARBA" id="ARBA00023052"/>
    </source>
</evidence>
<accession>E6PJ30</accession>
<dbReference type="GO" id="GO:0006098">
    <property type="term" value="P:pentose-phosphate shunt"/>
    <property type="evidence" value="ECO:0007669"/>
    <property type="project" value="TreeGrafter"/>
</dbReference>
<dbReference type="EMBL" id="CABL01000019">
    <property type="protein sequence ID" value="CBH76472.1"/>
    <property type="molecule type" value="Genomic_DNA"/>
</dbReference>
<dbReference type="InterPro" id="IPR033247">
    <property type="entry name" value="Transketolase_fam"/>
</dbReference>
<evidence type="ECO:0000256" key="10">
    <source>
        <dbReference type="ARBA" id="ARBA00022723"/>
    </source>
</evidence>
<dbReference type="SUPFAM" id="SSF52518">
    <property type="entry name" value="Thiamin diphosphate-binding fold (THDP-binding)"/>
    <property type="match status" value="2"/>
</dbReference>
<dbReference type="PANTHER" id="PTHR43522">
    <property type="entry name" value="TRANSKETOLASE"/>
    <property type="match status" value="1"/>
</dbReference>
<evidence type="ECO:0000256" key="14">
    <source>
        <dbReference type="ARBA" id="ARBA00049473"/>
    </source>
</evidence>
<keyword evidence="12" id="KW-0460">Magnesium</keyword>
<evidence type="ECO:0000256" key="1">
    <source>
        <dbReference type="ARBA" id="ARBA00001913"/>
    </source>
</evidence>
<dbReference type="EC" id="2.2.1.1" evidence="8"/>
<dbReference type="InterPro" id="IPR020826">
    <property type="entry name" value="Transketolase_BS"/>
</dbReference>
<dbReference type="SMART" id="SM00861">
    <property type="entry name" value="Transket_pyr"/>
    <property type="match status" value="1"/>
</dbReference>
<dbReference type="SUPFAM" id="SSF52922">
    <property type="entry name" value="TK C-terminal domain-like"/>
    <property type="match status" value="1"/>
</dbReference>
<comment type="caution">
    <text evidence="16">The sequence shown here is derived from an EMBL/GenBank/DDBJ whole genome shotgun (WGS) entry which is preliminary data.</text>
</comment>
<evidence type="ECO:0000256" key="8">
    <source>
        <dbReference type="ARBA" id="ARBA00013152"/>
    </source>
</evidence>
<evidence type="ECO:0000256" key="3">
    <source>
        <dbReference type="ARBA" id="ARBA00001941"/>
    </source>
</evidence>
<dbReference type="GO" id="GO:0046872">
    <property type="term" value="F:metal ion binding"/>
    <property type="evidence" value="ECO:0007669"/>
    <property type="project" value="UniProtKB-KW"/>
</dbReference>
<dbReference type="InterPro" id="IPR009014">
    <property type="entry name" value="Transketo_C/PFOR_II"/>
</dbReference>
<dbReference type="InterPro" id="IPR049557">
    <property type="entry name" value="Transketolase_CS"/>
</dbReference>
<gene>
    <name evidence="16" type="primary">tkt</name>
    <name evidence="16" type="ORF">CARN1_0952</name>
</gene>
<comment type="cofactor">
    <cofactor evidence="4">
        <name>Mg(2+)</name>
        <dbReference type="ChEBI" id="CHEBI:18420"/>
    </cofactor>
</comment>
<reference evidence="16" key="1">
    <citation type="submission" date="2009-10" db="EMBL/GenBank/DDBJ databases">
        <title>Diversity of trophic interactions inside an arsenic-rich microbial ecosystem.</title>
        <authorList>
            <person name="Bertin P.N."/>
            <person name="Heinrich-Salmeron A."/>
            <person name="Pelletier E."/>
            <person name="Goulhen-Chollet F."/>
            <person name="Arsene-Ploetze F."/>
            <person name="Gallien S."/>
            <person name="Calteau A."/>
            <person name="Vallenet D."/>
            <person name="Casiot C."/>
            <person name="Chane-Woon-Ming B."/>
            <person name="Giloteaux L."/>
            <person name="Barakat M."/>
            <person name="Bonnefoy V."/>
            <person name="Bruneel O."/>
            <person name="Chandler M."/>
            <person name="Cleiss J."/>
            <person name="Duran R."/>
            <person name="Elbaz-Poulichet F."/>
            <person name="Fonknechten N."/>
            <person name="Lauga B."/>
            <person name="Mornico D."/>
            <person name="Ortet P."/>
            <person name="Schaeffer C."/>
            <person name="Siguier P."/>
            <person name="Alexander Thil Smith A."/>
            <person name="Van Dorsselaer A."/>
            <person name="Weissenbach J."/>
            <person name="Medigue C."/>
            <person name="Le Paslier D."/>
        </authorList>
    </citation>
    <scope>NUCLEOTIDE SEQUENCE</scope>
</reference>
<dbReference type="CDD" id="cd07033">
    <property type="entry name" value="TPP_PYR_DXS_TK_like"/>
    <property type="match status" value="1"/>
</dbReference>
<feature type="domain" description="Transketolase-like pyrimidine-binding" evidence="15">
    <location>
        <begin position="354"/>
        <end position="525"/>
    </location>
</feature>
<name>E6PJ30_9ZZZZ</name>
<evidence type="ECO:0000256" key="5">
    <source>
        <dbReference type="ARBA" id="ARBA00001964"/>
    </source>
</evidence>
<dbReference type="PANTHER" id="PTHR43522:SF2">
    <property type="entry name" value="TRANSKETOLASE 1-RELATED"/>
    <property type="match status" value="1"/>
</dbReference>
<dbReference type="FunFam" id="3.40.50.970:FF:000004">
    <property type="entry name" value="Transketolase"/>
    <property type="match status" value="1"/>
</dbReference>
<comment type="subunit">
    <text evidence="7">Homodimer.</text>
</comment>
<dbReference type="AlphaFoldDB" id="E6PJ30"/>
<evidence type="ECO:0000256" key="6">
    <source>
        <dbReference type="ARBA" id="ARBA00007131"/>
    </source>
</evidence>
<keyword evidence="9 16" id="KW-0808">Transferase</keyword>
<protein>
    <recommendedName>
        <fullName evidence="8">transketolase</fullName>
        <ecNumber evidence="8">2.2.1.1</ecNumber>
    </recommendedName>
</protein>
<dbReference type="NCBIfam" id="TIGR00232">
    <property type="entry name" value="tktlase_bact"/>
    <property type="match status" value="1"/>
</dbReference>
<comment type="cofactor">
    <cofactor evidence="3">
        <name>Co(2+)</name>
        <dbReference type="ChEBI" id="CHEBI:48828"/>
    </cofactor>
</comment>
<comment type="catalytic activity">
    <reaction evidence="14">
        <text>D-sedoheptulose 7-phosphate + D-glyceraldehyde 3-phosphate = aldehydo-D-ribose 5-phosphate + D-xylulose 5-phosphate</text>
        <dbReference type="Rhea" id="RHEA:10508"/>
        <dbReference type="ChEBI" id="CHEBI:57483"/>
        <dbReference type="ChEBI" id="CHEBI:57737"/>
        <dbReference type="ChEBI" id="CHEBI:58273"/>
        <dbReference type="ChEBI" id="CHEBI:59776"/>
        <dbReference type="EC" id="2.2.1.1"/>
    </reaction>
</comment>
<dbReference type="FunFam" id="3.40.50.920:FF:000003">
    <property type="entry name" value="Transketolase"/>
    <property type="match status" value="1"/>
</dbReference>
<evidence type="ECO:0000256" key="12">
    <source>
        <dbReference type="ARBA" id="ARBA00022842"/>
    </source>
</evidence>
<dbReference type="InterPro" id="IPR005474">
    <property type="entry name" value="Transketolase_N"/>
</dbReference>
<evidence type="ECO:0000259" key="15">
    <source>
        <dbReference type="SMART" id="SM00861"/>
    </source>
</evidence>
<dbReference type="InterPro" id="IPR029061">
    <property type="entry name" value="THDP-binding"/>
</dbReference>
<keyword evidence="13" id="KW-0786">Thiamine pyrophosphate</keyword>
<keyword evidence="10" id="KW-0479">Metal-binding</keyword>
<comment type="cofactor">
    <cofactor evidence="2">
        <name>Mn(2+)</name>
        <dbReference type="ChEBI" id="CHEBI:29035"/>
    </cofactor>
</comment>
<dbReference type="Pfam" id="PF22613">
    <property type="entry name" value="Transketolase_C_1"/>
    <property type="match status" value="1"/>
</dbReference>
<organism evidence="16">
    <name type="scientific">mine drainage metagenome</name>
    <dbReference type="NCBI Taxonomy" id="410659"/>
    <lineage>
        <taxon>unclassified sequences</taxon>
        <taxon>metagenomes</taxon>
        <taxon>ecological metagenomes</taxon>
    </lineage>
</organism>
<comment type="cofactor">
    <cofactor evidence="1">
        <name>Ca(2+)</name>
        <dbReference type="ChEBI" id="CHEBI:29108"/>
    </cofactor>
</comment>
<dbReference type="Pfam" id="PF00456">
    <property type="entry name" value="Transketolase_N"/>
    <property type="match status" value="1"/>
</dbReference>
<dbReference type="GO" id="GO:0005829">
    <property type="term" value="C:cytosol"/>
    <property type="evidence" value="ECO:0007669"/>
    <property type="project" value="TreeGrafter"/>
</dbReference>
<dbReference type="PROSITE" id="PS00801">
    <property type="entry name" value="TRANSKETOLASE_1"/>
    <property type="match status" value="1"/>
</dbReference>
<evidence type="ECO:0000313" key="16">
    <source>
        <dbReference type="EMBL" id="CBH76472.1"/>
    </source>
</evidence>
<dbReference type="FunFam" id="3.40.50.970:FF:000045">
    <property type="entry name" value="Transketolase"/>
    <property type="match status" value="1"/>
</dbReference>
<comment type="cofactor">
    <cofactor evidence="5">
        <name>thiamine diphosphate</name>
        <dbReference type="ChEBI" id="CHEBI:58937"/>
    </cofactor>
</comment>
<dbReference type="CDD" id="cd02012">
    <property type="entry name" value="TPP_TK"/>
    <property type="match status" value="1"/>
</dbReference>
<proteinExistence type="inferred from homology"/>